<sequence>MSYVLIPVLVIMMVLVVISLVKGIAAFMQSTREDLERPESAGPSEMQLKQNKMMYARIMYQGIAIVVVAILLFASR</sequence>
<evidence type="ECO:0000256" key="3">
    <source>
        <dbReference type="ARBA" id="ARBA00023136"/>
    </source>
</evidence>
<gene>
    <name evidence="6" type="ORF">FRF71_08060</name>
</gene>
<evidence type="ECO:0000313" key="7">
    <source>
        <dbReference type="Proteomes" id="UP000321172"/>
    </source>
</evidence>
<dbReference type="RefSeq" id="WP_147090124.1">
    <property type="nucleotide sequence ID" value="NZ_BAABJD010000006.1"/>
</dbReference>
<dbReference type="InterPro" id="IPR007667">
    <property type="entry name" value="Hypoxia_induced_domain"/>
</dbReference>
<feature type="domain" description="HIG1" evidence="5">
    <location>
        <begin position="1"/>
        <end position="76"/>
    </location>
</feature>
<protein>
    <recommendedName>
        <fullName evidence="5">HIG1 domain-containing protein</fullName>
    </recommendedName>
</protein>
<evidence type="ECO:0000256" key="1">
    <source>
        <dbReference type="ARBA" id="ARBA00022692"/>
    </source>
</evidence>
<feature type="transmembrane region" description="Helical" evidence="4">
    <location>
        <begin position="6"/>
        <end position="28"/>
    </location>
</feature>
<dbReference type="EMBL" id="CP042345">
    <property type="protein sequence ID" value="QEA16092.1"/>
    <property type="molecule type" value="Genomic_DNA"/>
</dbReference>
<dbReference type="PROSITE" id="PS51503">
    <property type="entry name" value="HIG1"/>
    <property type="match status" value="1"/>
</dbReference>
<dbReference type="OrthoDB" id="7392120at2"/>
<evidence type="ECO:0000256" key="2">
    <source>
        <dbReference type="ARBA" id="ARBA00022989"/>
    </source>
</evidence>
<name>A0A5B8S4W2_9SPHN</name>
<evidence type="ECO:0000256" key="4">
    <source>
        <dbReference type="SAM" id="Phobius"/>
    </source>
</evidence>
<evidence type="ECO:0000313" key="6">
    <source>
        <dbReference type="EMBL" id="QEA16092.1"/>
    </source>
</evidence>
<keyword evidence="3 4" id="KW-0472">Membrane</keyword>
<dbReference type="Pfam" id="PF04588">
    <property type="entry name" value="HIG_1_N"/>
    <property type="match status" value="1"/>
</dbReference>
<dbReference type="KEGG" id="ngf:FRF71_08060"/>
<dbReference type="Proteomes" id="UP000321172">
    <property type="component" value="Chromosome"/>
</dbReference>
<accession>A0A5B8S4W2</accession>
<keyword evidence="2 4" id="KW-1133">Transmembrane helix</keyword>
<evidence type="ECO:0000259" key="5">
    <source>
        <dbReference type="PROSITE" id="PS51503"/>
    </source>
</evidence>
<reference evidence="6 7" key="1">
    <citation type="journal article" date="2013" name="J. Microbiol. Biotechnol.">
        <title>Novosphingobium ginsenosidimutans sp. nov., with the ability to convert ginsenoside.</title>
        <authorList>
            <person name="Kim J.K."/>
            <person name="He D."/>
            <person name="Liu Q.M."/>
            <person name="Park H.Y."/>
            <person name="Jung M.S."/>
            <person name="Yoon M.H."/>
            <person name="Kim S.C."/>
            <person name="Im W.T."/>
        </authorList>
    </citation>
    <scope>NUCLEOTIDE SEQUENCE [LARGE SCALE GENOMIC DNA]</scope>
    <source>
        <strain evidence="6 7">FW-6</strain>
    </source>
</reference>
<keyword evidence="1 4" id="KW-0812">Transmembrane</keyword>
<proteinExistence type="predicted"/>
<organism evidence="6 7">
    <name type="scientific">Novosphingobium ginsenosidimutans</name>
    <dbReference type="NCBI Taxonomy" id="1176536"/>
    <lineage>
        <taxon>Bacteria</taxon>
        <taxon>Pseudomonadati</taxon>
        <taxon>Pseudomonadota</taxon>
        <taxon>Alphaproteobacteria</taxon>
        <taxon>Sphingomonadales</taxon>
        <taxon>Sphingomonadaceae</taxon>
        <taxon>Novosphingobium</taxon>
    </lineage>
</organism>
<dbReference type="AlphaFoldDB" id="A0A5B8S4W2"/>
<keyword evidence="7" id="KW-1185">Reference proteome</keyword>
<feature type="transmembrane region" description="Helical" evidence="4">
    <location>
        <begin position="54"/>
        <end position="74"/>
    </location>
</feature>